<comment type="function">
    <text evidence="9">Catalyzes the oxidation of 5,10-methylenetetrahydrofolate to 5,10-methenyltetrahydrofolate and then the hydrolysis of 5,10-methenyltetrahydrofolate to 10-formyltetrahydrofolate.</text>
</comment>
<evidence type="ECO:0000256" key="3">
    <source>
        <dbReference type="ARBA" id="ARBA00022755"/>
    </source>
</evidence>
<dbReference type="InterPro" id="IPR046346">
    <property type="entry name" value="Aminoacid_DH-like_N_sf"/>
</dbReference>
<dbReference type="PRINTS" id="PR00085">
    <property type="entry name" value="THFDHDRGNASE"/>
</dbReference>
<dbReference type="Proteomes" id="UP000177370">
    <property type="component" value="Unassembled WGS sequence"/>
</dbReference>
<dbReference type="EC" id="1.5.1.5" evidence="9"/>
<evidence type="ECO:0000313" key="13">
    <source>
        <dbReference type="Proteomes" id="UP000177370"/>
    </source>
</evidence>
<keyword evidence="9" id="KW-0368">Histidine biosynthesis</keyword>
<evidence type="ECO:0000256" key="2">
    <source>
        <dbReference type="ARBA" id="ARBA00022563"/>
    </source>
</evidence>
<comment type="caution">
    <text evidence="9">Lacks conserved residue(s) required for the propagation of feature annotation.</text>
</comment>
<dbReference type="GO" id="GO:0004488">
    <property type="term" value="F:methylenetetrahydrofolate dehydrogenase (NADP+) activity"/>
    <property type="evidence" value="ECO:0007669"/>
    <property type="project" value="UniProtKB-UniRule"/>
</dbReference>
<dbReference type="UniPathway" id="UPA00193"/>
<feature type="binding site" evidence="9">
    <location>
        <begin position="160"/>
        <end position="162"/>
    </location>
    <ligand>
        <name>NADP(+)</name>
        <dbReference type="ChEBI" id="CHEBI:58349"/>
    </ligand>
</feature>
<keyword evidence="3 9" id="KW-0658">Purine biosynthesis</keyword>
<dbReference type="PANTHER" id="PTHR48099">
    <property type="entry name" value="C-1-TETRAHYDROFOLATE SYNTHASE, CYTOPLASMIC-RELATED"/>
    <property type="match status" value="1"/>
</dbReference>
<dbReference type="EC" id="3.5.4.9" evidence="9"/>
<evidence type="ECO:0000313" key="12">
    <source>
        <dbReference type="EMBL" id="OGI65576.1"/>
    </source>
</evidence>
<feature type="domain" description="Tetrahydrofolate dehydrogenase/cyclohydrolase catalytic" evidence="10">
    <location>
        <begin position="4"/>
        <end position="115"/>
    </location>
</feature>
<comment type="catalytic activity">
    <reaction evidence="9">
        <text>(6R)-5,10-methylene-5,6,7,8-tetrahydrofolate + NADP(+) = (6R)-5,10-methenyltetrahydrofolate + NADPH</text>
        <dbReference type="Rhea" id="RHEA:22812"/>
        <dbReference type="ChEBI" id="CHEBI:15636"/>
        <dbReference type="ChEBI" id="CHEBI:57455"/>
        <dbReference type="ChEBI" id="CHEBI:57783"/>
        <dbReference type="ChEBI" id="CHEBI:58349"/>
        <dbReference type="EC" id="1.5.1.5"/>
    </reaction>
</comment>
<organism evidence="12 13">
    <name type="scientific">Candidatus Nomurabacteria bacterium RIFCSPHIGHO2_01_FULL_40_24b</name>
    <dbReference type="NCBI Taxonomy" id="1801739"/>
    <lineage>
        <taxon>Bacteria</taxon>
        <taxon>Candidatus Nomuraibacteriota</taxon>
    </lineage>
</organism>
<dbReference type="SUPFAM" id="SSF53223">
    <property type="entry name" value="Aminoacid dehydrogenase-like, N-terminal domain"/>
    <property type="match status" value="1"/>
</dbReference>
<dbReference type="Pfam" id="PF00763">
    <property type="entry name" value="THF_DHG_CYH"/>
    <property type="match status" value="1"/>
</dbReference>
<evidence type="ECO:0000256" key="5">
    <source>
        <dbReference type="ARBA" id="ARBA00022857"/>
    </source>
</evidence>
<dbReference type="InterPro" id="IPR000672">
    <property type="entry name" value="THF_DH/CycHdrlase"/>
</dbReference>
<feature type="binding site" evidence="9">
    <location>
        <position position="226"/>
    </location>
    <ligand>
        <name>NADP(+)</name>
        <dbReference type="ChEBI" id="CHEBI:58349"/>
    </ligand>
</feature>
<dbReference type="GO" id="GO:0004477">
    <property type="term" value="F:methenyltetrahydrofolate cyclohydrolase activity"/>
    <property type="evidence" value="ECO:0007669"/>
    <property type="project" value="UniProtKB-UniRule"/>
</dbReference>
<comment type="similarity">
    <text evidence="9">Belongs to the tetrahydrofolate dehydrogenase/cyclohydrolase family.</text>
</comment>
<keyword evidence="2 9" id="KW-0554">One-carbon metabolism</keyword>
<evidence type="ECO:0000259" key="11">
    <source>
        <dbReference type="Pfam" id="PF02882"/>
    </source>
</evidence>
<dbReference type="PANTHER" id="PTHR48099:SF5">
    <property type="entry name" value="C-1-TETRAHYDROFOLATE SYNTHASE, CYTOPLASMIC"/>
    <property type="match status" value="1"/>
</dbReference>
<keyword evidence="8 9" id="KW-0511">Multifunctional enzyme</keyword>
<dbReference type="EMBL" id="MFTP01000017">
    <property type="protein sequence ID" value="OGI65576.1"/>
    <property type="molecule type" value="Genomic_DNA"/>
</dbReference>
<evidence type="ECO:0000256" key="7">
    <source>
        <dbReference type="ARBA" id="ARBA00023167"/>
    </source>
</evidence>
<dbReference type="Pfam" id="PF02882">
    <property type="entry name" value="THF_DHG_CYH_C"/>
    <property type="match status" value="1"/>
</dbReference>
<sequence>MEIIDGRKLNKEILGKVKAEVVSLSFQPIFCDVLVGSDPASVQYVGMKAKTAEAVGMKFHSANFPASITTEELIKEIKILNKVENMCGIIIQLPLPPHIEKQLALDALDVHLDVDCLGTIASEKFYQGETLIKYPTALACMALLDSINLDLTQKKIVVFGQGMLVGKPVTALLKFRNLSPTIITSKTSDKEKIIKQADVIISGIGKGKYITGDMIKEGAVLIDAGTSESGAGIVGDVNLESVKDVAGFVSPVPGGVGPVTVAMLLKNVLTVAKNKDLTPAPLLVKERGREIFK</sequence>
<keyword evidence="4 9" id="KW-0378">Hydrolase</keyword>
<protein>
    <recommendedName>
        <fullName evidence="9">Bifunctional protein FolD</fullName>
    </recommendedName>
    <domain>
        <recommendedName>
            <fullName evidence="9">Methylenetetrahydrofolate dehydrogenase</fullName>
            <ecNumber evidence="9">1.5.1.5</ecNumber>
        </recommendedName>
    </domain>
    <domain>
        <recommendedName>
            <fullName evidence="9">Methenyltetrahydrofolate cyclohydrolase</fullName>
            <ecNumber evidence="9">3.5.4.9</ecNumber>
        </recommendedName>
    </domain>
</protein>
<dbReference type="GO" id="GO:0000105">
    <property type="term" value="P:L-histidine biosynthetic process"/>
    <property type="evidence" value="ECO:0007669"/>
    <property type="project" value="UniProtKB-KW"/>
</dbReference>
<accession>A0A1F6V7V3</accession>
<dbReference type="HAMAP" id="MF_01576">
    <property type="entry name" value="THF_DHG_CYH"/>
    <property type="match status" value="1"/>
</dbReference>
<evidence type="ECO:0000256" key="1">
    <source>
        <dbReference type="ARBA" id="ARBA00004777"/>
    </source>
</evidence>
<dbReference type="GO" id="GO:0009086">
    <property type="term" value="P:methionine biosynthetic process"/>
    <property type="evidence" value="ECO:0007669"/>
    <property type="project" value="UniProtKB-KW"/>
</dbReference>
<keyword evidence="5 9" id="KW-0521">NADP</keyword>
<dbReference type="Gene3D" id="3.40.50.720">
    <property type="entry name" value="NAD(P)-binding Rossmann-like Domain"/>
    <property type="match status" value="1"/>
</dbReference>
<dbReference type="SUPFAM" id="SSF51735">
    <property type="entry name" value="NAD(P)-binding Rossmann-fold domains"/>
    <property type="match status" value="1"/>
</dbReference>
<dbReference type="InterPro" id="IPR020631">
    <property type="entry name" value="THF_DH/CycHdrlase_NAD-bd_dom"/>
</dbReference>
<dbReference type="Gene3D" id="3.40.50.10860">
    <property type="entry name" value="Leucine Dehydrogenase, chain A, domain 1"/>
    <property type="match status" value="1"/>
</dbReference>
<dbReference type="AlphaFoldDB" id="A0A1F6V7V3"/>
<name>A0A1F6V7V3_9BACT</name>
<dbReference type="CDD" id="cd01080">
    <property type="entry name" value="NAD_bind_m-THF_DH_Cyclohyd"/>
    <property type="match status" value="1"/>
</dbReference>
<dbReference type="InterPro" id="IPR036291">
    <property type="entry name" value="NAD(P)-bd_dom_sf"/>
</dbReference>
<dbReference type="GO" id="GO:0005829">
    <property type="term" value="C:cytosol"/>
    <property type="evidence" value="ECO:0007669"/>
    <property type="project" value="TreeGrafter"/>
</dbReference>
<gene>
    <name evidence="9" type="primary">folD</name>
    <name evidence="12" type="ORF">A2647_03780</name>
</gene>
<comment type="caution">
    <text evidence="12">The sequence shown here is derived from an EMBL/GenBank/DDBJ whole genome shotgun (WGS) entry which is preliminary data.</text>
</comment>
<evidence type="ECO:0000256" key="6">
    <source>
        <dbReference type="ARBA" id="ARBA00023002"/>
    </source>
</evidence>
<comment type="subunit">
    <text evidence="9">Homodimer.</text>
</comment>
<evidence type="ECO:0000256" key="4">
    <source>
        <dbReference type="ARBA" id="ARBA00022801"/>
    </source>
</evidence>
<reference evidence="12 13" key="1">
    <citation type="journal article" date="2016" name="Nat. Commun.">
        <title>Thousands of microbial genomes shed light on interconnected biogeochemical processes in an aquifer system.</title>
        <authorList>
            <person name="Anantharaman K."/>
            <person name="Brown C.T."/>
            <person name="Hug L.A."/>
            <person name="Sharon I."/>
            <person name="Castelle C.J."/>
            <person name="Probst A.J."/>
            <person name="Thomas B.C."/>
            <person name="Singh A."/>
            <person name="Wilkins M.J."/>
            <person name="Karaoz U."/>
            <person name="Brodie E.L."/>
            <person name="Williams K.H."/>
            <person name="Hubbard S.S."/>
            <person name="Banfield J.F."/>
        </authorList>
    </citation>
    <scope>NUCLEOTIDE SEQUENCE [LARGE SCALE GENOMIC DNA]</scope>
</reference>
<keyword evidence="9" id="KW-0028">Amino-acid biosynthesis</keyword>
<proteinExistence type="inferred from homology"/>
<evidence type="ECO:0000259" key="10">
    <source>
        <dbReference type="Pfam" id="PF00763"/>
    </source>
</evidence>
<keyword evidence="7 9" id="KW-0486">Methionine biosynthesis</keyword>
<comment type="pathway">
    <text evidence="1 9">One-carbon metabolism; tetrahydrofolate interconversion.</text>
</comment>
<dbReference type="InterPro" id="IPR020630">
    <property type="entry name" value="THF_DH/CycHdrlase_cat_dom"/>
</dbReference>
<comment type="catalytic activity">
    <reaction evidence="9">
        <text>(6R)-5,10-methenyltetrahydrofolate + H2O = (6R)-10-formyltetrahydrofolate + H(+)</text>
        <dbReference type="Rhea" id="RHEA:23700"/>
        <dbReference type="ChEBI" id="CHEBI:15377"/>
        <dbReference type="ChEBI" id="CHEBI:15378"/>
        <dbReference type="ChEBI" id="CHEBI:57455"/>
        <dbReference type="ChEBI" id="CHEBI:195366"/>
        <dbReference type="EC" id="3.5.4.9"/>
    </reaction>
</comment>
<feature type="domain" description="Tetrahydrofolate dehydrogenase/cyclohydrolase NAD(P)-binding" evidence="11">
    <location>
        <begin position="136"/>
        <end position="275"/>
    </location>
</feature>
<evidence type="ECO:0000256" key="8">
    <source>
        <dbReference type="ARBA" id="ARBA00023268"/>
    </source>
</evidence>
<dbReference type="GO" id="GO:0006164">
    <property type="term" value="P:purine nucleotide biosynthetic process"/>
    <property type="evidence" value="ECO:0007669"/>
    <property type="project" value="UniProtKB-KW"/>
</dbReference>
<keyword evidence="6 9" id="KW-0560">Oxidoreductase</keyword>
<evidence type="ECO:0000256" key="9">
    <source>
        <dbReference type="HAMAP-Rule" id="MF_01576"/>
    </source>
</evidence>
<dbReference type="GO" id="GO:0035999">
    <property type="term" value="P:tetrahydrofolate interconversion"/>
    <property type="evidence" value="ECO:0007669"/>
    <property type="project" value="UniProtKB-UniRule"/>
</dbReference>